<evidence type="ECO:0000313" key="7">
    <source>
        <dbReference type="Proteomes" id="UP000092627"/>
    </source>
</evidence>
<dbReference type="RefSeq" id="WP_067211426.1">
    <property type="nucleotide sequence ID" value="NZ_FLOC01000019.1"/>
</dbReference>
<feature type="domain" description="HTH lysR-type" evidence="5">
    <location>
        <begin position="10"/>
        <end position="59"/>
    </location>
</feature>
<protein>
    <submittedName>
        <fullName evidence="6">HTH-type transcriptional regulator DmlR</fullName>
    </submittedName>
</protein>
<dbReference type="InterPro" id="IPR000847">
    <property type="entry name" value="LysR_HTH_N"/>
</dbReference>
<dbReference type="FunFam" id="1.10.10.10:FF:000001">
    <property type="entry name" value="LysR family transcriptional regulator"/>
    <property type="match status" value="1"/>
</dbReference>
<keyword evidence="2" id="KW-0805">Transcription regulation</keyword>
<organism evidence="6 7">
    <name type="scientific">Marinomonas aquimarina</name>
    <dbReference type="NCBI Taxonomy" id="295068"/>
    <lineage>
        <taxon>Bacteria</taxon>
        <taxon>Pseudomonadati</taxon>
        <taxon>Pseudomonadota</taxon>
        <taxon>Gammaproteobacteria</taxon>
        <taxon>Oceanospirillales</taxon>
        <taxon>Oceanospirillaceae</taxon>
        <taxon>Marinomonas</taxon>
    </lineage>
</organism>
<dbReference type="OrthoDB" id="9815676at2"/>
<dbReference type="Proteomes" id="UP000092627">
    <property type="component" value="Unassembled WGS sequence"/>
</dbReference>
<dbReference type="Gene3D" id="1.10.10.10">
    <property type="entry name" value="Winged helix-like DNA-binding domain superfamily/Winged helix DNA-binding domain"/>
    <property type="match status" value="1"/>
</dbReference>
<keyword evidence="3" id="KW-0238">DNA-binding</keyword>
<dbReference type="GO" id="GO:0006351">
    <property type="term" value="P:DNA-templated transcription"/>
    <property type="evidence" value="ECO:0007669"/>
    <property type="project" value="TreeGrafter"/>
</dbReference>
<dbReference type="EMBL" id="FLOC01000019">
    <property type="protein sequence ID" value="SBS34945.1"/>
    <property type="molecule type" value="Genomic_DNA"/>
</dbReference>
<evidence type="ECO:0000256" key="2">
    <source>
        <dbReference type="ARBA" id="ARBA00023015"/>
    </source>
</evidence>
<evidence type="ECO:0000313" key="6">
    <source>
        <dbReference type="EMBL" id="SBS34945.1"/>
    </source>
</evidence>
<proteinExistence type="inferred from homology"/>
<comment type="similarity">
    <text evidence="1">Belongs to the LysR transcriptional regulatory family.</text>
</comment>
<name>A0A1A8TMJ5_9GAMM</name>
<dbReference type="Pfam" id="PF00126">
    <property type="entry name" value="HTH_1"/>
    <property type="match status" value="1"/>
</dbReference>
<dbReference type="InterPro" id="IPR036390">
    <property type="entry name" value="WH_DNA-bd_sf"/>
</dbReference>
<dbReference type="SUPFAM" id="SSF53850">
    <property type="entry name" value="Periplasmic binding protein-like II"/>
    <property type="match status" value="1"/>
</dbReference>
<accession>A0A1A8TMJ5</accession>
<dbReference type="InterPro" id="IPR005119">
    <property type="entry name" value="LysR_subst-bd"/>
</dbReference>
<dbReference type="AlphaFoldDB" id="A0A1A8TMJ5"/>
<dbReference type="PANTHER" id="PTHR30537">
    <property type="entry name" value="HTH-TYPE TRANSCRIPTIONAL REGULATOR"/>
    <property type="match status" value="1"/>
</dbReference>
<dbReference type="FunFam" id="3.40.190.290:FF:000001">
    <property type="entry name" value="Transcriptional regulator, LysR family"/>
    <property type="match status" value="1"/>
</dbReference>
<dbReference type="PROSITE" id="PS50931">
    <property type="entry name" value="HTH_LYSR"/>
    <property type="match status" value="1"/>
</dbReference>
<dbReference type="GO" id="GO:0043565">
    <property type="term" value="F:sequence-specific DNA binding"/>
    <property type="evidence" value="ECO:0007669"/>
    <property type="project" value="TreeGrafter"/>
</dbReference>
<dbReference type="STRING" id="295068.MAQ5080_03023"/>
<reference evidence="6 7" key="1">
    <citation type="submission" date="2016-06" db="EMBL/GenBank/DDBJ databases">
        <authorList>
            <person name="Kjaerup R.B."/>
            <person name="Dalgaard T.S."/>
            <person name="Juul-Madsen H.R."/>
        </authorList>
    </citation>
    <scope>NUCLEOTIDE SEQUENCE [LARGE SCALE GENOMIC DNA]</scope>
    <source>
        <strain evidence="6 7">CECT 5080</strain>
    </source>
</reference>
<sequence length="294" mass="32945">MFHWEGIAEFVTVADEASFTGAAKILDISTAQVSRKITALEQRLGTKLVLRTTRHVSLTDVGVIYYQHCKQLLAGLEQADQAVIDMSGVLTGHIKVTAAINYGEKKIAPLVNDFMRQHEQLTVDLVLSNERFDLLRDGFDLAIRLGKLEDSSMVARKLDTRVQHLCASPDYLAKHGTPTQLAQLQHHNCLLGSTDYWRFCHDGKHHKLHPKGSISCNNGNALLDATLKGMGLAQLPDYYVLPHLESGELVTVLDDYREPEDGIWAVYPHSQYPSPKVTKLVEFLREEIPKSHLK</sequence>
<dbReference type="Pfam" id="PF03466">
    <property type="entry name" value="LysR_substrate"/>
    <property type="match status" value="1"/>
</dbReference>
<dbReference type="InterPro" id="IPR058163">
    <property type="entry name" value="LysR-type_TF_proteobact-type"/>
</dbReference>
<keyword evidence="7" id="KW-1185">Reference proteome</keyword>
<gene>
    <name evidence="6" type="primary">dmlR_12</name>
    <name evidence="6" type="ORF">MAQ5080_03023</name>
</gene>
<evidence type="ECO:0000256" key="1">
    <source>
        <dbReference type="ARBA" id="ARBA00009437"/>
    </source>
</evidence>
<keyword evidence="4" id="KW-0804">Transcription</keyword>
<evidence type="ECO:0000259" key="5">
    <source>
        <dbReference type="PROSITE" id="PS50931"/>
    </source>
</evidence>
<evidence type="ECO:0000256" key="4">
    <source>
        <dbReference type="ARBA" id="ARBA00023163"/>
    </source>
</evidence>
<dbReference type="InterPro" id="IPR036388">
    <property type="entry name" value="WH-like_DNA-bd_sf"/>
</dbReference>
<dbReference type="Gene3D" id="3.40.190.290">
    <property type="match status" value="1"/>
</dbReference>
<evidence type="ECO:0000256" key="3">
    <source>
        <dbReference type="ARBA" id="ARBA00023125"/>
    </source>
</evidence>
<dbReference type="PANTHER" id="PTHR30537:SF10">
    <property type="entry name" value="TRANSCRIPTIONAL REGULATOR-RELATED"/>
    <property type="match status" value="1"/>
</dbReference>
<dbReference type="GO" id="GO:0003700">
    <property type="term" value="F:DNA-binding transcription factor activity"/>
    <property type="evidence" value="ECO:0007669"/>
    <property type="project" value="InterPro"/>
</dbReference>
<dbReference type="SUPFAM" id="SSF46785">
    <property type="entry name" value="Winged helix' DNA-binding domain"/>
    <property type="match status" value="1"/>
</dbReference>